<reference evidence="2" key="1">
    <citation type="submission" date="2022-09" db="EMBL/GenBank/DDBJ databases">
        <title>Comparative genomics and taxonomic characterization of three novel marine species of genus Reichenbachiella exhibiting antioxidant and polysaccharide degradation activities.</title>
        <authorList>
            <person name="Muhammad N."/>
            <person name="Lee Y.-J."/>
            <person name="Ko J."/>
            <person name="Kim S.-G."/>
        </authorList>
    </citation>
    <scope>NUCLEOTIDE SEQUENCE</scope>
    <source>
        <strain evidence="2">BKB1-1</strain>
    </source>
</reference>
<name>A0ABY6CTI0_9BACT</name>
<evidence type="ECO:0008006" key="4">
    <source>
        <dbReference type="Google" id="ProtNLM"/>
    </source>
</evidence>
<protein>
    <recommendedName>
        <fullName evidence="4">DUF4304 domain-containing protein</fullName>
    </recommendedName>
</protein>
<dbReference type="EMBL" id="CP106679">
    <property type="protein sequence ID" value="UXP32768.1"/>
    <property type="molecule type" value="Genomic_DNA"/>
</dbReference>
<evidence type="ECO:0000256" key="1">
    <source>
        <dbReference type="SAM" id="Phobius"/>
    </source>
</evidence>
<organism evidence="2 3">
    <name type="scientific">Reichenbachiella agarivorans</name>
    <dbReference type="NCBI Taxonomy" id="2979464"/>
    <lineage>
        <taxon>Bacteria</taxon>
        <taxon>Pseudomonadati</taxon>
        <taxon>Bacteroidota</taxon>
        <taxon>Cytophagia</taxon>
        <taxon>Cytophagales</taxon>
        <taxon>Reichenbachiellaceae</taxon>
        <taxon>Reichenbachiella</taxon>
    </lineage>
</organism>
<dbReference type="Proteomes" id="UP001065174">
    <property type="component" value="Chromosome"/>
</dbReference>
<keyword evidence="1" id="KW-1133">Transmembrane helix</keyword>
<evidence type="ECO:0000313" key="2">
    <source>
        <dbReference type="EMBL" id="UXP32768.1"/>
    </source>
</evidence>
<feature type="transmembrane region" description="Helical" evidence="1">
    <location>
        <begin position="44"/>
        <end position="64"/>
    </location>
</feature>
<accession>A0ABY6CTI0</accession>
<keyword evidence="1" id="KW-0812">Transmembrane</keyword>
<sequence length="224" mass="26014">MNKTERKSVFFGVLTPYLVGKGYTPFLSGGDPTYVLNTNNNLVVHFFFNFYSSGMIGVAPMFLTHYDIEDYILRIGIPTNDLIQSKKKEKYHLPTIKFSDLPDSLNERILETQKEAEDFATSYISYIENEGKAFIERYSFLPNVLAEMDRLESEGEDWNGILSGMGDRLFRGVIISKLCNDPNFQKKMNYCEMKFTTVQLLEEWQPYWSKLKEVLPSIKPKYNL</sequence>
<dbReference type="RefSeq" id="WP_262310203.1">
    <property type="nucleotide sequence ID" value="NZ_CP106679.1"/>
</dbReference>
<keyword evidence="1" id="KW-0472">Membrane</keyword>
<evidence type="ECO:0000313" key="3">
    <source>
        <dbReference type="Proteomes" id="UP001065174"/>
    </source>
</evidence>
<proteinExistence type="predicted"/>
<gene>
    <name evidence="2" type="ORF">N6H18_02175</name>
</gene>
<keyword evidence="3" id="KW-1185">Reference proteome</keyword>